<dbReference type="PRINTS" id="PR00412">
    <property type="entry name" value="EPOXHYDRLASE"/>
</dbReference>
<protein>
    <submittedName>
        <fullName evidence="3">Pimeloyl-ACP methyl ester carboxylesterase</fullName>
    </submittedName>
</protein>
<dbReference type="InterPro" id="IPR000639">
    <property type="entry name" value="Epox_hydrolase-like"/>
</dbReference>
<evidence type="ECO:0000313" key="3">
    <source>
        <dbReference type="EMBL" id="MBP2193159.1"/>
    </source>
</evidence>
<name>A0ABS4QN77_9NOCA</name>
<evidence type="ECO:0000259" key="2">
    <source>
        <dbReference type="Pfam" id="PF00561"/>
    </source>
</evidence>
<gene>
    <name evidence="3" type="ORF">BJ987_006060</name>
</gene>
<dbReference type="PANTHER" id="PTHR43329">
    <property type="entry name" value="EPOXIDE HYDROLASE"/>
    <property type="match status" value="1"/>
</dbReference>
<dbReference type="Gene3D" id="3.40.50.1820">
    <property type="entry name" value="alpha/beta hydrolase"/>
    <property type="match status" value="1"/>
</dbReference>
<dbReference type="PRINTS" id="PR00111">
    <property type="entry name" value="ABHYDROLASE"/>
</dbReference>
<comment type="caution">
    <text evidence="3">The sequence shown here is derived from an EMBL/GenBank/DDBJ whole genome shotgun (WGS) entry which is preliminary data.</text>
</comment>
<evidence type="ECO:0000256" key="1">
    <source>
        <dbReference type="ARBA" id="ARBA00022801"/>
    </source>
</evidence>
<dbReference type="InterPro" id="IPR000073">
    <property type="entry name" value="AB_hydrolase_1"/>
</dbReference>
<evidence type="ECO:0000313" key="4">
    <source>
        <dbReference type="Proteomes" id="UP001519325"/>
    </source>
</evidence>
<keyword evidence="4" id="KW-1185">Reference proteome</keyword>
<dbReference type="SUPFAM" id="SSF53474">
    <property type="entry name" value="alpha/beta-Hydrolases"/>
    <property type="match status" value="1"/>
</dbReference>
<keyword evidence="1" id="KW-0378">Hydrolase</keyword>
<dbReference type="RefSeq" id="WP_209896452.1">
    <property type="nucleotide sequence ID" value="NZ_JAGGMR010000001.1"/>
</dbReference>
<dbReference type="Pfam" id="PF00561">
    <property type="entry name" value="Abhydrolase_1"/>
    <property type="match status" value="1"/>
</dbReference>
<organism evidence="3 4">
    <name type="scientific">Nocardia goodfellowii</name>
    <dbReference type="NCBI Taxonomy" id="882446"/>
    <lineage>
        <taxon>Bacteria</taxon>
        <taxon>Bacillati</taxon>
        <taxon>Actinomycetota</taxon>
        <taxon>Actinomycetes</taxon>
        <taxon>Mycobacteriales</taxon>
        <taxon>Nocardiaceae</taxon>
        <taxon>Nocardia</taxon>
    </lineage>
</organism>
<dbReference type="Proteomes" id="UP001519325">
    <property type="component" value="Unassembled WGS sequence"/>
</dbReference>
<proteinExistence type="predicted"/>
<accession>A0ABS4QN77</accession>
<sequence length="271" mass="30043">MRLRTNGVELEVQVGGSGADVLLLHGFPDTHAVWRHQVPVLRAAGYRTIAPDLRGFGASDKPAELEQYELDRYLADLIGILDELAVPRVHVVGHDWGSSLGQLFAAHHPDRVASLTSLSVGNPAAIVDAGLAQREKSWYFLFFQFHGIAERWLAEHDFANARDWLAGHPDLDEVVERLRDPRSLSASLALYRTGAGPQLLVDPPVLPPITAPVLGVWSSDDPYLTERAMLGTEKYVTGPWRYERLDGVGHWLQLEAPDRVGELLLEFLSSH</sequence>
<dbReference type="EMBL" id="JAGGMR010000001">
    <property type="protein sequence ID" value="MBP2193159.1"/>
    <property type="molecule type" value="Genomic_DNA"/>
</dbReference>
<feature type="domain" description="AB hydrolase-1" evidence="2">
    <location>
        <begin position="21"/>
        <end position="257"/>
    </location>
</feature>
<reference evidence="3 4" key="1">
    <citation type="submission" date="2021-03" db="EMBL/GenBank/DDBJ databases">
        <title>Sequencing the genomes of 1000 actinobacteria strains.</title>
        <authorList>
            <person name="Klenk H.-P."/>
        </authorList>
    </citation>
    <scope>NUCLEOTIDE SEQUENCE [LARGE SCALE GENOMIC DNA]</scope>
    <source>
        <strain evidence="3 4">DSM 45516</strain>
    </source>
</reference>
<dbReference type="InterPro" id="IPR029058">
    <property type="entry name" value="AB_hydrolase_fold"/>
</dbReference>